<organism evidence="1">
    <name type="scientific">marine sediment metagenome</name>
    <dbReference type="NCBI Taxonomy" id="412755"/>
    <lineage>
        <taxon>unclassified sequences</taxon>
        <taxon>metagenomes</taxon>
        <taxon>ecological metagenomes</taxon>
    </lineage>
</organism>
<gene>
    <name evidence="1" type="ORF">LCGC14_1848110</name>
</gene>
<reference evidence="1" key="1">
    <citation type="journal article" date="2015" name="Nature">
        <title>Complex archaea that bridge the gap between prokaryotes and eukaryotes.</title>
        <authorList>
            <person name="Spang A."/>
            <person name="Saw J.H."/>
            <person name="Jorgensen S.L."/>
            <person name="Zaremba-Niedzwiedzka K."/>
            <person name="Martijn J."/>
            <person name="Lind A.E."/>
            <person name="van Eijk R."/>
            <person name="Schleper C."/>
            <person name="Guy L."/>
            <person name="Ettema T.J."/>
        </authorList>
    </citation>
    <scope>NUCLEOTIDE SEQUENCE</scope>
</reference>
<proteinExistence type="predicted"/>
<accession>A0A0F9GB45</accession>
<evidence type="ECO:0000313" key="1">
    <source>
        <dbReference type="EMBL" id="KKL96079.1"/>
    </source>
</evidence>
<sequence length="65" mass="7151">MTLHFGSYQEALDALRKPTEHDQEHEDVCSCAVSFPCRCGRTVHAIGEDLEDPATAMCMACHGMP</sequence>
<dbReference type="AlphaFoldDB" id="A0A0F9GB45"/>
<comment type="caution">
    <text evidence="1">The sequence shown here is derived from an EMBL/GenBank/DDBJ whole genome shotgun (WGS) entry which is preliminary data.</text>
</comment>
<dbReference type="EMBL" id="LAZR01018525">
    <property type="protein sequence ID" value="KKL96079.1"/>
    <property type="molecule type" value="Genomic_DNA"/>
</dbReference>
<name>A0A0F9GB45_9ZZZZ</name>
<protein>
    <submittedName>
        <fullName evidence="1">Uncharacterized protein</fullName>
    </submittedName>
</protein>